<gene>
    <name evidence="6" type="ORF">CASFOL_016746</name>
</gene>
<dbReference type="Proteomes" id="UP001632038">
    <property type="component" value="Unassembled WGS sequence"/>
</dbReference>
<evidence type="ECO:0000256" key="2">
    <source>
        <dbReference type="PIRSR" id="PIRSR601461-2"/>
    </source>
</evidence>
<keyword evidence="3" id="KW-0378">Hydrolase</keyword>
<evidence type="ECO:0000313" key="6">
    <source>
        <dbReference type="EMBL" id="KAL3638839.1"/>
    </source>
</evidence>
<dbReference type="SUPFAM" id="SSF50630">
    <property type="entry name" value="Acid proteases"/>
    <property type="match status" value="1"/>
</dbReference>
<proteinExistence type="inferred from homology"/>
<evidence type="ECO:0000256" key="3">
    <source>
        <dbReference type="RuleBase" id="RU000454"/>
    </source>
</evidence>
<keyword evidence="3" id="KW-0064">Aspartyl protease</keyword>
<protein>
    <recommendedName>
        <fullName evidence="5">Peptidase A1 domain-containing protein</fullName>
    </recommendedName>
</protein>
<organism evidence="6 7">
    <name type="scientific">Castilleja foliolosa</name>
    <dbReference type="NCBI Taxonomy" id="1961234"/>
    <lineage>
        <taxon>Eukaryota</taxon>
        <taxon>Viridiplantae</taxon>
        <taxon>Streptophyta</taxon>
        <taxon>Embryophyta</taxon>
        <taxon>Tracheophyta</taxon>
        <taxon>Spermatophyta</taxon>
        <taxon>Magnoliopsida</taxon>
        <taxon>eudicotyledons</taxon>
        <taxon>Gunneridae</taxon>
        <taxon>Pentapetalae</taxon>
        <taxon>asterids</taxon>
        <taxon>lamiids</taxon>
        <taxon>Lamiales</taxon>
        <taxon>Orobanchaceae</taxon>
        <taxon>Pedicularideae</taxon>
        <taxon>Castillejinae</taxon>
        <taxon>Castilleja</taxon>
    </lineage>
</organism>
<sequence length="349" mass="39127">MHQEMYMKALTLYLLTWITNFGVRTGSPIFFPIEGNVYPLGYYTVTIYVGNPPKSYVLDVDTGSDLTWIRNAWVSRDDPDCESLEKRRRNGDICDYEVEYGDPPYLTIGCGDSNEDEHSIHQPITQGILGLGKGKLGILNQLRNKGVINRNVVGHCLSRRDGGYIFFGEIPFFGITWKQISCINDEHYSLGSADILLDGQATDIRNLCIIFDSGSTFTYLNSESYEALFDLVNKTINGTLSVANDDEALPFCWQDVEPIQTIAQVARAFLSITLNFTDENNVVQFEMLPESYLLVSDLRNVCLGILNGGEIGLGDVNVIGDISMQDKLVIYDNENHMVGWAASTCKYKR</sequence>
<evidence type="ECO:0000313" key="7">
    <source>
        <dbReference type="Proteomes" id="UP001632038"/>
    </source>
</evidence>
<evidence type="ECO:0000256" key="4">
    <source>
        <dbReference type="SAM" id="SignalP"/>
    </source>
</evidence>
<dbReference type="InterPro" id="IPR021109">
    <property type="entry name" value="Peptidase_aspartic_dom_sf"/>
</dbReference>
<dbReference type="Pfam" id="PF14541">
    <property type="entry name" value="TAXi_C"/>
    <property type="match status" value="1"/>
</dbReference>
<dbReference type="PROSITE" id="PS51767">
    <property type="entry name" value="PEPTIDASE_A1"/>
    <property type="match status" value="1"/>
</dbReference>
<dbReference type="Pfam" id="PF14543">
    <property type="entry name" value="TAXi_N"/>
    <property type="match status" value="2"/>
</dbReference>
<name>A0ABD3DC89_9LAMI</name>
<dbReference type="InterPro" id="IPR033121">
    <property type="entry name" value="PEPTIDASE_A1"/>
</dbReference>
<keyword evidence="4" id="KW-0732">Signal</keyword>
<feature type="domain" description="Peptidase A1" evidence="5">
    <location>
        <begin position="43"/>
        <end position="341"/>
    </location>
</feature>
<feature type="chain" id="PRO_5044849318" description="Peptidase A1 domain-containing protein" evidence="4">
    <location>
        <begin position="27"/>
        <end position="349"/>
    </location>
</feature>
<dbReference type="Gene3D" id="2.40.70.10">
    <property type="entry name" value="Acid Proteases"/>
    <property type="match status" value="3"/>
</dbReference>
<dbReference type="PROSITE" id="PS00141">
    <property type="entry name" value="ASP_PROTEASE"/>
    <property type="match status" value="1"/>
</dbReference>
<dbReference type="InterPro" id="IPR001969">
    <property type="entry name" value="Aspartic_peptidase_AS"/>
</dbReference>
<comment type="caution">
    <text evidence="6">The sequence shown here is derived from an EMBL/GenBank/DDBJ whole genome shotgun (WGS) entry which is preliminary data.</text>
</comment>
<reference evidence="7" key="1">
    <citation type="journal article" date="2024" name="IScience">
        <title>Strigolactones Initiate the Formation of Haustorium-like Structures in Castilleja.</title>
        <authorList>
            <person name="Buerger M."/>
            <person name="Peterson D."/>
            <person name="Chory J."/>
        </authorList>
    </citation>
    <scope>NUCLEOTIDE SEQUENCE [LARGE SCALE GENOMIC DNA]</scope>
</reference>
<keyword evidence="2" id="KW-1015">Disulfide bond</keyword>
<dbReference type="InterPro" id="IPR032861">
    <property type="entry name" value="TAXi_N"/>
</dbReference>
<keyword evidence="3" id="KW-0645">Protease</keyword>
<feature type="disulfide bond" evidence="2">
    <location>
        <begin position="252"/>
        <end position="302"/>
    </location>
</feature>
<feature type="signal peptide" evidence="4">
    <location>
        <begin position="1"/>
        <end position="26"/>
    </location>
</feature>
<dbReference type="AlphaFoldDB" id="A0ABD3DC89"/>
<dbReference type="InterPro" id="IPR032799">
    <property type="entry name" value="TAXi_C"/>
</dbReference>
<dbReference type="PANTHER" id="PTHR13683:SF227">
    <property type="entry name" value="EUKARYOTIC ASPARTYL PROTEASE FAMILY PROTEIN"/>
    <property type="match status" value="1"/>
</dbReference>
<dbReference type="PANTHER" id="PTHR13683">
    <property type="entry name" value="ASPARTYL PROTEASES"/>
    <property type="match status" value="1"/>
</dbReference>
<dbReference type="GO" id="GO:0004190">
    <property type="term" value="F:aspartic-type endopeptidase activity"/>
    <property type="evidence" value="ECO:0007669"/>
    <property type="project" value="UniProtKB-KW"/>
</dbReference>
<dbReference type="InterPro" id="IPR001461">
    <property type="entry name" value="Aspartic_peptidase_A1"/>
</dbReference>
<keyword evidence="7" id="KW-1185">Reference proteome</keyword>
<dbReference type="PRINTS" id="PR00792">
    <property type="entry name" value="PEPSIN"/>
</dbReference>
<dbReference type="EMBL" id="JAVIJP010000018">
    <property type="protein sequence ID" value="KAL3638839.1"/>
    <property type="molecule type" value="Genomic_DNA"/>
</dbReference>
<evidence type="ECO:0000256" key="1">
    <source>
        <dbReference type="ARBA" id="ARBA00007447"/>
    </source>
</evidence>
<accession>A0ABD3DC89</accession>
<comment type="similarity">
    <text evidence="1 3">Belongs to the peptidase A1 family.</text>
</comment>
<dbReference type="GO" id="GO:0006508">
    <property type="term" value="P:proteolysis"/>
    <property type="evidence" value="ECO:0007669"/>
    <property type="project" value="UniProtKB-KW"/>
</dbReference>
<evidence type="ECO:0000259" key="5">
    <source>
        <dbReference type="PROSITE" id="PS51767"/>
    </source>
</evidence>